<reference evidence="2" key="1">
    <citation type="submission" date="2023-05" db="EMBL/GenBank/DDBJ databases">
        <title>Draft genome of Pseudofrankia sp. BMG5.37.</title>
        <authorList>
            <person name="Gtari M."/>
            <person name="Ghodhbane F."/>
            <person name="Sbissi I."/>
        </authorList>
    </citation>
    <scope>NUCLEOTIDE SEQUENCE [LARGE SCALE GENOMIC DNA]</scope>
    <source>
        <strain evidence="2">BMG 814</strain>
    </source>
</reference>
<dbReference type="Proteomes" id="UP001233673">
    <property type="component" value="Unassembled WGS sequence"/>
</dbReference>
<keyword evidence="2" id="KW-1185">Reference proteome</keyword>
<sequence length="156" mass="17143">MRWQQGRDRIEEMLHGTPATLQRVQPSREHADRLLRQARAHLATAAKVAGDDPAGAYGLLYDAARKALTAVLENQGLRPTSRGGHLAAYHAVTAQLDPPLGRALRPFDRLRRTRNDAEYPATDAEELTAEQVAEDLPKAAAIADLAMQVLDEMSPF</sequence>
<comment type="caution">
    <text evidence="1">The sequence shown here is derived from an EMBL/GenBank/DDBJ whole genome shotgun (WGS) entry which is preliminary data.</text>
</comment>
<organism evidence="1 2">
    <name type="scientific">Blastococcus carthaginiensis</name>
    <dbReference type="NCBI Taxonomy" id="3050034"/>
    <lineage>
        <taxon>Bacteria</taxon>
        <taxon>Bacillati</taxon>
        <taxon>Actinomycetota</taxon>
        <taxon>Actinomycetes</taxon>
        <taxon>Geodermatophilales</taxon>
        <taxon>Geodermatophilaceae</taxon>
        <taxon>Blastococcus</taxon>
    </lineage>
</organism>
<accession>A0ABT9IAK0</accession>
<proteinExistence type="predicted"/>
<evidence type="ECO:0008006" key="3">
    <source>
        <dbReference type="Google" id="ProtNLM"/>
    </source>
</evidence>
<protein>
    <recommendedName>
        <fullName evidence="3">HEPN domain-containing protein</fullName>
    </recommendedName>
</protein>
<dbReference type="EMBL" id="JASNFN010000006">
    <property type="protein sequence ID" value="MDP5182601.1"/>
    <property type="molecule type" value="Genomic_DNA"/>
</dbReference>
<evidence type="ECO:0000313" key="2">
    <source>
        <dbReference type="Proteomes" id="UP001233673"/>
    </source>
</evidence>
<gene>
    <name evidence="1" type="ORF">QOZ88_08110</name>
</gene>
<evidence type="ECO:0000313" key="1">
    <source>
        <dbReference type="EMBL" id="MDP5182601.1"/>
    </source>
</evidence>
<dbReference type="Gene3D" id="1.20.120.330">
    <property type="entry name" value="Nucleotidyltransferases domain 2"/>
    <property type="match status" value="1"/>
</dbReference>
<dbReference type="RefSeq" id="WP_305999284.1">
    <property type="nucleotide sequence ID" value="NZ_JASNFN010000006.1"/>
</dbReference>
<name>A0ABT9IAK0_9ACTN</name>